<comment type="caution">
    <text evidence="2">The sequence shown here is derived from an EMBL/GenBank/DDBJ whole genome shotgun (WGS) entry which is preliminary data.</text>
</comment>
<keyword evidence="3" id="KW-1185">Reference proteome</keyword>
<organism evidence="2 3">
    <name type="scientific">Circinella minor</name>
    <dbReference type="NCBI Taxonomy" id="1195481"/>
    <lineage>
        <taxon>Eukaryota</taxon>
        <taxon>Fungi</taxon>
        <taxon>Fungi incertae sedis</taxon>
        <taxon>Mucoromycota</taxon>
        <taxon>Mucoromycotina</taxon>
        <taxon>Mucoromycetes</taxon>
        <taxon>Mucorales</taxon>
        <taxon>Lichtheimiaceae</taxon>
        <taxon>Circinella</taxon>
    </lineage>
</organism>
<dbReference type="Proteomes" id="UP000646827">
    <property type="component" value="Unassembled WGS sequence"/>
</dbReference>
<sequence>MCIKVCKRPRIDDNDKNKNNTNSEIRLPSLPPLPPSPPKQPQEPSLQCDIVCLVRATEPSPWQWNPLRNYAIVVKNEGYQINLGEQLDKVGKQAGHVAQVSYEASKGYIDSWKDGTQASFFRRVYEISTDKDQLQMLQDHAKKTIDIFWNGNDGNNKKKKEEENNNSNDKRDDKNDKDNNNNNNKDD</sequence>
<dbReference type="OrthoDB" id="5569779at2759"/>
<reference evidence="2 3" key="1">
    <citation type="submission" date="2020-12" db="EMBL/GenBank/DDBJ databases">
        <title>Metabolic potential, ecology and presence of endohyphal bacteria is reflected in genomic diversity of Mucoromycotina.</title>
        <authorList>
            <person name="Muszewska A."/>
            <person name="Okrasinska A."/>
            <person name="Steczkiewicz K."/>
            <person name="Drgas O."/>
            <person name="Orlowska M."/>
            <person name="Perlinska-Lenart U."/>
            <person name="Aleksandrzak-Piekarczyk T."/>
            <person name="Szatraj K."/>
            <person name="Zielenkiewicz U."/>
            <person name="Pilsyk S."/>
            <person name="Malc E."/>
            <person name="Mieczkowski P."/>
            <person name="Kruszewska J.S."/>
            <person name="Biernat P."/>
            <person name="Pawlowska J."/>
        </authorList>
    </citation>
    <scope>NUCLEOTIDE SEQUENCE [LARGE SCALE GENOMIC DNA]</scope>
    <source>
        <strain evidence="2 3">CBS 142.35</strain>
    </source>
</reference>
<feature type="region of interest" description="Disordered" evidence="1">
    <location>
        <begin position="148"/>
        <end position="187"/>
    </location>
</feature>
<feature type="compositionally biased region" description="Basic and acidic residues" evidence="1">
    <location>
        <begin position="155"/>
        <end position="187"/>
    </location>
</feature>
<protein>
    <submittedName>
        <fullName evidence="2">Uncharacterized protein</fullName>
    </submittedName>
</protein>
<name>A0A8H7S2B2_9FUNG</name>
<gene>
    <name evidence="2" type="ORF">INT45_012640</name>
</gene>
<evidence type="ECO:0000313" key="3">
    <source>
        <dbReference type="Proteomes" id="UP000646827"/>
    </source>
</evidence>
<dbReference type="EMBL" id="JAEPRB010000110">
    <property type="protein sequence ID" value="KAG2221389.1"/>
    <property type="molecule type" value="Genomic_DNA"/>
</dbReference>
<feature type="region of interest" description="Disordered" evidence="1">
    <location>
        <begin position="8"/>
        <end position="44"/>
    </location>
</feature>
<accession>A0A8H7S2B2</accession>
<evidence type="ECO:0000313" key="2">
    <source>
        <dbReference type="EMBL" id="KAG2221389.1"/>
    </source>
</evidence>
<feature type="compositionally biased region" description="Pro residues" evidence="1">
    <location>
        <begin position="29"/>
        <end position="41"/>
    </location>
</feature>
<proteinExistence type="predicted"/>
<evidence type="ECO:0000256" key="1">
    <source>
        <dbReference type="SAM" id="MobiDB-lite"/>
    </source>
</evidence>
<dbReference type="AlphaFoldDB" id="A0A8H7S2B2"/>
<feature type="compositionally biased region" description="Basic and acidic residues" evidence="1">
    <location>
        <begin position="9"/>
        <end position="18"/>
    </location>
</feature>